<feature type="non-terminal residue" evidence="1">
    <location>
        <position position="1"/>
    </location>
</feature>
<comment type="caution">
    <text evidence="1">The sequence shown here is derived from an EMBL/GenBank/DDBJ whole genome shotgun (WGS) entry which is preliminary data.</text>
</comment>
<protein>
    <submittedName>
        <fullName evidence="1">Uncharacterized protein</fullName>
    </submittedName>
</protein>
<dbReference type="EMBL" id="LXQA010217615">
    <property type="protein sequence ID" value="MCI34842.1"/>
    <property type="molecule type" value="Genomic_DNA"/>
</dbReference>
<sequence>GSSTEDRKVVLLKQLRLGLLLRFAFKLMQLLDLKQGPTRGVAISVRGVISLM</sequence>
<keyword evidence="2" id="KW-1185">Reference proteome</keyword>
<evidence type="ECO:0000313" key="1">
    <source>
        <dbReference type="EMBL" id="MCI34842.1"/>
    </source>
</evidence>
<dbReference type="AlphaFoldDB" id="A0A392RFD0"/>
<proteinExistence type="predicted"/>
<accession>A0A392RFD0</accession>
<name>A0A392RFD0_9FABA</name>
<dbReference type="Proteomes" id="UP000265520">
    <property type="component" value="Unassembled WGS sequence"/>
</dbReference>
<reference evidence="1 2" key="1">
    <citation type="journal article" date="2018" name="Front. Plant Sci.">
        <title>Red Clover (Trifolium pratense) and Zigzag Clover (T. medium) - A Picture of Genomic Similarities and Differences.</title>
        <authorList>
            <person name="Dluhosova J."/>
            <person name="Istvanek J."/>
            <person name="Nedelnik J."/>
            <person name="Repkova J."/>
        </authorList>
    </citation>
    <scope>NUCLEOTIDE SEQUENCE [LARGE SCALE GENOMIC DNA]</scope>
    <source>
        <strain evidence="2">cv. 10/8</strain>
        <tissue evidence="1">Leaf</tissue>
    </source>
</reference>
<organism evidence="1 2">
    <name type="scientific">Trifolium medium</name>
    <dbReference type="NCBI Taxonomy" id="97028"/>
    <lineage>
        <taxon>Eukaryota</taxon>
        <taxon>Viridiplantae</taxon>
        <taxon>Streptophyta</taxon>
        <taxon>Embryophyta</taxon>
        <taxon>Tracheophyta</taxon>
        <taxon>Spermatophyta</taxon>
        <taxon>Magnoliopsida</taxon>
        <taxon>eudicotyledons</taxon>
        <taxon>Gunneridae</taxon>
        <taxon>Pentapetalae</taxon>
        <taxon>rosids</taxon>
        <taxon>fabids</taxon>
        <taxon>Fabales</taxon>
        <taxon>Fabaceae</taxon>
        <taxon>Papilionoideae</taxon>
        <taxon>50 kb inversion clade</taxon>
        <taxon>NPAAA clade</taxon>
        <taxon>Hologalegina</taxon>
        <taxon>IRL clade</taxon>
        <taxon>Trifolieae</taxon>
        <taxon>Trifolium</taxon>
    </lineage>
</organism>
<evidence type="ECO:0000313" key="2">
    <source>
        <dbReference type="Proteomes" id="UP000265520"/>
    </source>
</evidence>